<dbReference type="Proteomes" id="UP000234935">
    <property type="component" value="Unassembled WGS sequence"/>
</dbReference>
<keyword evidence="1" id="KW-1133">Transmembrane helix</keyword>
<evidence type="ECO:0000256" key="1">
    <source>
        <dbReference type="SAM" id="Phobius"/>
    </source>
</evidence>
<comment type="caution">
    <text evidence="2">The sequence shown here is derived from an EMBL/GenBank/DDBJ whole genome shotgun (WGS) entry which is preliminary data.</text>
</comment>
<dbReference type="RefSeq" id="WP_165778725.1">
    <property type="nucleotide sequence ID" value="NZ_NMYC01000005.1"/>
</dbReference>
<keyword evidence="1" id="KW-0812">Transmembrane</keyword>
<name>A0A2N5IXQ1_9BIFI</name>
<evidence type="ECO:0000313" key="2">
    <source>
        <dbReference type="EMBL" id="PLS26725.1"/>
    </source>
</evidence>
<protein>
    <submittedName>
        <fullName evidence="2">Uncharacterized protein</fullName>
    </submittedName>
</protein>
<dbReference type="EMBL" id="NMYC01000005">
    <property type="protein sequence ID" value="PLS26725.1"/>
    <property type="molecule type" value="Genomic_DNA"/>
</dbReference>
<feature type="transmembrane region" description="Helical" evidence="1">
    <location>
        <begin position="30"/>
        <end position="49"/>
    </location>
</feature>
<sequence>MGFIIMVSAAIIGILLLVAGIKNVKENWLWSLSIIIGITCIGFAIFLGLPH</sequence>
<organism evidence="2 3">
    <name type="scientific">Bifidobacterium anseris</name>
    <dbReference type="NCBI Taxonomy" id="2020963"/>
    <lineage>
        <taxon>Bacteria</taxon>
        <taxon>Bacillati</taxon>
        <taxon>Actinomycetota</taxon>
        <taxon>Actinomycetes</taxon>
        <taxon>Bifidobacteriales</taxon>
        <taxon>Bifidobacteriaceae</taxon>
        <taxon>Bifidobacterium</taxon>
    </lineage>
</organism>
<gene>
    <name evidence="2" type="ORF">CGZ88_1210</name>
</gene>
<reference evidence="2 3" key="1">
    <citation type="submission" date="2017-07" db="EMBL/GenBank/DDBJ databases">
        <title>Bifidobacterium novel species.</title>
        <authorList>
            <person name="Lugli G.A."/>
            <person name="Milani C."/>
            <person name="Duranti S."/>
            <person name="Mangifesta M."/>
        </authorList>
    </citation>
    <scope>NUCLEOTIDE SEQUENCE [LARGE SCALE GENOMIC DNA]</scope>
    <source>
        <strain evidence="3">Goo31D</strain>
    </source>
</reference>
<accession>A0A2N5IXQ1</accession>
<keyword evidence="3" id="KW-1185">Reference proteome</keyword>
<evidence type="ECO:0000313" key="3">
    <source>
        <dbReference type="Proteomes" id="UP000234935"/>
    </source>
</evidence>
<keyword evidence="1" id="KW-0472">Membrane</keyword>
<proteinExistence type="predicted"/>
<dbReference type="AlphaFoldDB" id="A0A2N5IXQ1"/>